<feature type="domain" description="Shedu protein SduA C-terminal" evidence="1">
    <location>
        <begin position="178"/>
        <end position="353"/>
    </location>
</feature>
<dbReference type="RefSeq" id="WP_011098697.1">
    <property type="nucleotide sequence ID" value="NC_004557.1"/>
</dbReference>
<evidence type="ECO:0000313" key="2">
    <source>
        <dbReference type="EMBL" id="AAO35026.1"/>
    </source>
</evidence>
<dbReference type="HOGENOM" id="CLU_876292_0_0_9"/>
<dbReference type="Pfam" id="PF14082">
    <property type="entry name" value="SduA_C"/>
    <property type="match status" value="1"/>
</dbReference>
<keyword evidence="3" id="KW-1185">Reference proteome</keyword>
<dbReference type="EMBL" id="AE015927">
    <property type="protein sequence ID" value="AAO35026.1"/>
    <property type="molecule type" value="Genomic_DNA"/>
</dbReference>
<name>Q898Q3_CLOTE</name>
<gene>
    <name evidence="2" type="ordered locus">CTC_00390</name>
</gene>
<organism evidence="2 3">
    <name type="scientific">Clostridium tetani (strain Massachusetts / E88)</name>
    <dbReference type="NCBI Taxonomy" id="212717"/>
    <lineage>
        <taxon>Bacteria</taxon>
        <taxon>Bacillati</taxon>
        <taxon>Bacillota</taxon>
        <taxon>Clostridia</taxon>
        <taxon>Eubacteriales</taxon>
        <taxon>Clostridiaceae</taxon>
        <taxon>Clostridium</taxon>
    </lineage>
</organism>
<evidence type="ECO:0000259" key="1">
    <source>
        <dbReference type="Pfam" id="PF14082"/>
    </source>
</evidence>
<dbReference type="InterPro" id="IPR025359">
    <property type="entry name" value="SduA_C"/>
</dbReference>
<dbReference type="GeneID" id="24253368"/>
<dbReference type="AlphaFoldDB" id="Q898Q3"/>
<dbReference type="Proteomes" id="UP000001412">
    <property type="component" value="Chromosome"/>
</dbReference>
<protein>
    <recommendedName>
        <fullName evidence="1">Shedu protein SduA C-terminal domain-containing protein</fullName>
    </recommendedName>
</protein>
<accession>Q898Q3</accession>
<reference evidence="2 3" key="1">
    <citation type="journal article" date="2003" name="Proc. Natl. Acad. Sci. U.S.A.">
        <title>The genome sequence of Clostridium tetani, the causative agent of tetanus disease.</title>
        <authorList>
            <person name="Brueggemann H."/>
            <person name="Baumer S."/>
            <person name="Fricke W.F."/>
            <person name="Wiezer A."/>
            <person name="Liesegang H."/>
            <person name="Decker I."/>
            <person name="Herzberg C."/>
            <person name="Martinez-Arias R."/>
            <person name="Merkl R."/>
            <person name="Henne A."/>
            <person name="Gottschalk G."/>
        </authorList>
    </citation>
    <scope>NUCLEOTIDE SEQUENCE [LARGE SCALE GENOMIC DNA]</scope>
    <source>
        <strain evidence="3">Massachusetts / E88</strain>
    </source>
</reference>
<dbReference type="KEGG" id="ctc:CTC_00390"/>
<dbReference type="STRING" id="212717.CTC_00390"/>
<proteinExistence type="predicted"/>
<dbReference type="OrthoDB" id="2088338at2"/>
<sequence>MKISDFIFKFSTSTVSNRDGLCRIRIFVGDNKIITLITDIGNLNPSESVTNSIEKIRLLLIQKGLVNEKSIFIEHYEKEKFSNASFDIVEFHDNGSPSWYPITKEKLKELLDCDDKELSDLTKKNKRLLSEIGRIIYAVNPRNDFCCQESPDIIKRKLEIEENKISKSELIKIIESGAKEQTISQLLKSDLSIFAEIYACPKDEYICFSEFPIDDGYVDYLVLTGRSRMDVYLIEIKGADFDLVNKNKEKFNEKVSEADHQIKTRLGFIYRNYEFFRKNIHDVRRKAENGEIVFNSFRGAINNLYVDPDKDINIYSVIIGGRTGDDYEESKLRHNYEIDSKFKTKLETWDTFIRKLVRS</sequence>
<evidence type="ECO:0000313" key="3">
    <source>
        <dbReference type="Proteomes" id="UP000001412"/>
    </source>
</evidence>